<dbReference type="AlphaFoldDB" id="Q1IM38"/>
<dbReference type="Proteomes" id="UP000002432">
    <property type="component" value="Chromosome"/>
</dbReference>
<evidence type="ECO:0000313" key="12">
    <source>
        <dbReference type="EMBL" id="ABF42062.1"/>
    </source>
</evidence>
<dbReference type="FunFam" id="1.10.10.10:FF:000018">
    <property type="entry name" value="DNA-binding response regulator ResD"/>
    <property type="match status" value="1"/>
</dbReference>
<dbReference type="PANTHER" id="PTHR48111">
    <property type="entry name" value="REGULATOR OF RPOS"/>
    <property type="match status" value="1"/>
</dbReference>
<dbReference type="RefSeq" id="WP_011523863.1">
    <property type="nucleotide sequence ID" value="NC_008009.1"/>
</dbReference>
<dbReference type="InterPro" id="IPR001867">
    <property type="entry name" value="OmpR/PhoB-type_DNA-bd"/>
</dbReference>
<name>Q1IM38_KORVE</name>
<evidence type="ECO:0000256" key="3">
    <source>
        <dbReference type="ARBA" id="ARBA00023012"/>
    </source>
</evidence>
<protein>
    <recommendedName>
        <fullName evidence="1">Phosphate regulon transcriptional regulatory protein PhoB</fullName>
    </recommendedName>
</protein>
<dbReference type="SUPFAM" id="SSF52172">
    <property type="entry name" value="CheY-like"/>
    <property type="match status" value="1"/>
</dbReference>
<sequence>MNEHILLIEDEEALLTTLTDRLRAEGYSVEVARNGEEGYHHGTRNVFDLIILDIQLPKRNGFDVCRDIRQAGVATPILMLTARGQLVDKVVGLKIGADDYMTKPFEMIELMARIEALLRRSPMRPPEKEEVQQFGDLRVDLRGTEVTREGKPVALSAREFQLLRYLLENRGKTVSRGELLKEVWGYSASTYTRTVDMHIASLRQKIEPDPKQPQWVHTVPGLGYKFAAL</sequence>
<evidence type="ECO:0000256" key="5">
    <source>
        <dbReference type="ARBA" id="ARBA00023125"/>
    </source>
</evidence>
<comment type="function">
    <text evidence="7">This protein is a positive regulator for the phosphate regulon. Transcription of this operon is positively regulated by PhoB and PhoR when phosphate is limited.</text>
</comment>
<dbReference type="Gene3D" id="6.10.250.690">
    <property type="match status" value="1"/>
</dbReference>
<dbReference type="PANTHER" id="PTHR48111:SF21">
    <property type="entry name" value="DNA-BINDING DUAL MASTER TRANSCRIPTIONAL REGULATOR RPAA"/>
    <property type="match status" value="1"/>
</dbReference>
<reference evidence="12 13" key="1">
    <citation type="journal article" date="2009" name="Appl. Environ. Microbiol.">
        <title>Three genomes from the phylum Acidobacteria provide insight into the lifestyles of these microorganisms in soils.</title>
        <authorList>
            <person name="Ward N.L."/>
            <person name="Challacombe J.F."/>
            <person name="Janssen P.H."/>
            <person name="Henrissat B."/>
            <person name="Coutinho P.M."/>
            <person name="Wu M."/>
            <person name="Xie G."/>
            <person name="Haft D.H."/>
            <person name="Sait M."/>
            <person name="Badger J."/>
            <person name="Barabote R.D."/>
            <person name="Bradley B."/>
            <person name="Brettin T.S."/>
            <person name="Brinkac L.M."/>
            <person name="Bruce D."/>
            <person name="Creasy T."/>
            <person name="Daugherty S.C."/>
            <person name="Davidsen T.M."/>
            <person name="DeBoy R.T."/>
            <person name="Detter J.C."/>
            <person name="Dodson R.J."/>
            <person name="Durkin A.S."/>
            <person name="Ganapathy A."/>
            <person name="Gwinn-Giglio M."/>
            <person name="Han C.S."/>
            <person name="Khouri H."/>
            <person name="Kiss H."/>
            <person name="Kothari S.P."/>
            <person name="Madupu R."/>
            <person name="Nelson K.E."/>
            <person name="Nelson W.C."/>
            <person name="Paulsen I."/>
            <person name="Penn K."/>
            <person name="Ren Q."/>
            <person name="Rosovitz M.J."/>
            <person name="Selengut J.D."/>
            <person name="Shrivastava S."/>
            <person name="Sullivan S.A."/>
            <person name="Tapia R."/>
            <person name="Thompson L.S."/>
            <person name="Watkins K.L."/>
            <person name="Yang Q."/>
            <person name="Yu C."/>
            <person name="Zafar N."/>
            <person name="Zhou L."/>
            <person name="Kuske C.R."/>
        </authorList>
    </citation>
    <scope>NUCLEOTIDE SEQUENCE [LARGE SCALE GENOMIC DNA]</scope>
    <source>
        <strain evidence="12 13">Ellin345</strain>
    </source>
</reference>
<accession>Q1IM38</accession>
<keyword evidence="2 8" id="KW-0597">Phosphoprotein</keyword>
<evidence type="ECO:0000256" key="4">
    <source>
        <dbReference type="ARBA" id="ARBA00023015"/>
    </source>
</evidence>
<dbReference type="SMART" id="SM00448">
    <property type="entry name" value="REC"/>
    <property type="match status" value="1"/>
</dbReference>
<dbReference type="InterPro" id="IPR016032">
    <property type="entry name" value="Sig_transdc_resp-reg_C-effctor"/>
</dbReference>
<dbReference type="GO" id="GO:0005829">
    <property type="term" value="C:cytosol"/>
    <property type="evidence" value="ECO:0007669"/>
    <property type="project" value="TreeGrafter"/>
</dbReference>
<dbReference type="EnsemblBacteria" id="ABF42062">
    <property type="protein sequence ID" value="ABF42062"/>
    <property type="gene ID" value="Acid345_3061"/>
</dbReference>
<dbReference type="SUPFAM" id="SSF46894">
    <property type="entry name" value="C-terminal effector domain of the bipartite response regulators"/>
    <property type="match status" value="1"/>
</dbReference>
<dbReference type="FunFam" id="3.40.50.2300:FF:000001">
    <property type="entry name" value="DNA-binding response regulator PhoB"/>
    <property type="match status" value="1"/>
</dbReference>
<dbReference type="InterPro" id="IPR039420">
    <property type="entry name" value="WalR-like"/>
</dbReference>
<keyword evidence="4" id="KW-0805">Transcription regulation</keyword>
<feature type="domain" description="Response regulatory" evidence="10">
    <location>
        <begin position="4"/>
        <end position="118"/>
    </location>
</feature>
<dbReference type="Pfam" id="PF00486">
    <property type="entry name" value="Trans_reg_C"/>
    <property type="match status" value="1"/>
</dbReference>
<evidence type="ECO:0000256" key="9">
    <source>
        <dbReference type="PROSITE-ProRule" id="PRU01091"/>
    </source>
</evidence>
<dbReference type="HOGENOM" id="CLU_000445_30_4_0"/>
<dbReference type="SMART" id="SM00862">
    <property type="entry name" value="Trans_reg_C"/>
    <property type="match status" value="1"/>
</dbReference>
<dbReference type="STRING" id="204669.Acid345_3061"/>
<proteinExistence type="predicted"/>
<feature type="domain" description="OmpR/PhoB-type" evidence="11">
    <location>
        <begin position="129"/>
        <end position="228"/>
    </location>
</feature>
<feature type="modified residue" description="4-aspartylphosphate" evidence="8">
    <location>
        <position position="53"/>
    </location>
</feature>
<keyword evidence="13" id="KW-1185">Reference proteome</keyword>
<dbReference type="OrthoDB" id="9790442at2"/>
<keyword evidence="6" id="KW-0804">Transcription</keyword>
<organism evidence="12 13">
    <name type="scientific">Koribacter versatilis (strain Ellin345)</name>
    <dbReference type="NCBI Taxonomy" id="204669"/>
    <lineage>
        <taxon>Bacteria</taxon>
        <taxon>Pseudomonadati</taxon>
        <taxon>Acidobacteriota</taxon>
        <taxon>Terriglobia</taxon>
        <taxon>Terriglobales</taxon>
        <taxon>Candidatus Korobacteraceae</taxon>
        <taxon>Candidatus Korobacter</taxon>
    </lineage>
</organism>
<evidence type="ECO:0000256" key="1">
    <source>
        <dbReference type="ARBA" id="ARBA00013332"/>
    </source>
</evidence>
<keyword evidence="3" id="KW-0902">Two-component regulatory system</keyword>
<dbReference type="KEGG" id="aba:Acid345_3061"/>
<evidence type="ECO:0000259" key="11">
    <source>
        <dbReference type="PROSITE" id="PS51755"/>
    </source>
</evidence>
<feature type="DNA-binding region" description="OmpR/PhoB-type" evidence="9">
    <location>
        <begin position="129"/>
        <end position="228"/>
    </location>
</feature>
<dbReference type="InterPro" id="IPR001789">
    <property type="entry name" value="Sig_transdc_resp-reg_receiver"/>
</dbReference>
<keyword evidence="5 9" id="KW-0238">DNA-binding</keyword>
<evidence type="ECO:0000313" key="13">
    <source>
        <dbReference type="Proteomes" id="UP000002432"/>
    </source>
</evidence>
<evidence type="ECO:0000256" key="7">
    <source>
        <dbReference type="ARBA" id="ARBA00024735"/>
    </source>
</evidence>
<evidence type="ECO:0000256" key="2">
    <source>
        <dbReference type="ARBA" id="ARBA00022553"/>
    </source>
</evidence>
<dbReference type="GO" id="GO:0032993">
    <property type="term" value="C:protein-DNA complex"/>
    <property type="evidence" value="ECO:0007669"/>
    <property type="project" value="TreeGrafter"/>
</dbReference>
<dbReference type="InterPro" id="IPR011006">
    <property type="entry name" value="CheY-like_superfamily"/>
</dbReference>
<dbReference type="GO" id="GO:0006355">
    <property type="term" value="P:regulation of DNA-templated transcription"/>
    <property type="evidence" value="ECO:0007669"/>
    <property type="project" value="InterPro"/>
</dbReference>
<evidence type="ECO:0000256" key="8">
    <source>
        <dbReference type="PROSITE-ProRule" id="PRU00169"/>
    </source>
</evidence>
<dbReference type="Pfam" id="PF00072">
    <property type="entry name" value="Response_reg"/>
    <property type="match status" value="1"/>
</dbReference>
<dbReference type="InterPro" id="IPR036388">
    <property type="entry name" value="WH-like_DNA-bd_sf"/>
</dbReference>
<dbReference type="GO" id="GO:0000156">
    <property type="term" value="F:phosphorelay response regulator activity"/>
    <property type="evidence" value="ECO:0007669"/>
    <property type="project" value="TreeGrafter"/>
</dbReference>
<dbReference type="EMBL" id="CP000360">
    <property type="protein sequence ID" value="ABF42062.1"/>
    <property type="molecule type" value="Genomic_DNA"/>
</dbReference>
<dbReference type="Gene3D" id="1.10.10.10">
    <property type="entry name" value="Winged helix-like DNA-binding domain superfamily/Winged helix DNA-binding domain"/>
    <property type="match status" value="1"/>
</dbReference>
<dbReference type="eggNOG" id="COG0745">
    <property type="taxonomic scope" value="Bacteria"/>
</dbReference>
<evidence type="ECO:0000259" key="10">
    <source>
        <dbReference type="PROSITE" id="PS50110"/>
    </source>
</evidence>
<dbReference type="Gene3D" id="3.40.50.2300">
    <property type="match status" value="1"/>
</dbReference>
<evidence type="ECO:0000256" key="6">
    <source>
        <dbReference type="ARBA" id="ARBA00023163"/>
    </source>
</evidence>
<dbReference type="PROSITE" id="PS50110">
    <property type="entry name" value="RESPONSE_REGULATORY"/>
    <property type="match status" value="1"/>
</dbReference>
<dbReference type="CDD" id="cd00383">
    <property type="entry name" value="trans_reg_C"/>
    <property type="match status" value="1"/>
</dbReference>
<gene>
    <name evidence="12" type="ordered locus">Acid345_3061</name>
</gene>
<dbReference type="GO" id="GO:0000976">
    <property type="term" value="F:transcription cis-regulatory region binding"/>
    <property type="evidence" value="ECO:0007669"/>
    <property type="project" value="TreeGrafter"/>
</dbReference>
<dbReference type="PROSITE" id="PS51755">
    <property type="entry name" value="OMPR_PHOB"/>
    <property type="match status" value="1"/>
</dbReference>